<protein>
    <recommendedName>
        <fullName evidence="4">Lipoprotein</fullName>
    </recommendedName>
</protein>
<sequence>MRSLGAAVPIWSNTMKFLILVPATLVAFGTTAFAAGVPIHTVTTAKGDVLAGEKGMTLYTFKKDKPGTSNCYDTCAQNWPPLIASNEAKADGTYSIIARKDGSKQWAKDGMPLYYWVKDAKEGDTTGDGVNGVWDVAKP</sequence>
<evidence type="ECO:0000256" key="1">
    <source>
        <dbReference type="SAM" id="SignalP"/>
    </source>
</evidence>
<feature type="chain" id="PRO_5007465390" description="Lipoprotein" evidence="1">
    <location>
        <begin position="35"/>
        <end position="139"/>
    </location>
</feature>
<dbReference type="PANTHER" id="PTHR39335:SF1">
    <property type="entry name" value="BLL4220 PROTEIN"/>
    <property type="match status" value="1"/>
</dbReference>
<reference evidence="2 3" key="1">
    <citation type="submission" date="2015-11" db="EMBL/GenBank/DDBJ databases">
        <title>Draft genome sequence of Paramesorhizobium deserti A-3-E, a strain highly resistant to diverse beta-lactam antibiotics.</title>
        <authorList>
            <person name="Lv R."/>
            <person name="Yang X."/>
            <person name="Fang N."/>
            <person name="Guo J."/>
            <person name="Luo X."/>
            <person name="Peng F."/>
            <person name="Yang R."/>
            <person name="Cui Y."/>
            <person name="Fang C."/>
            <person name="Song Y."/>
        </authorList>
    </citation>
    <scope>NUCLEOTIDE SEQUENCE [LARGE SCALE GENOMIC DNA]</scope>
    <source>
        <strain evidence="2 3">A-3-E</strain>
    </source>
</reference>
<evidence type="ECO:0000313" key="2">
    <source>
        <dbReference type="EMBL" id="KXF77159.1"/>
    </source>
</evidence>
<proteinExistence type="predicted"/>
<dbReference type="EMBL" id="LNTU01000015">
    <property type="protein sequence ID" value="KXF77159.1"/>
    <property type="molecule type" value="Genomic_DNA"/>
</dbReference>
<dbReference type="InterPro" id="IPR005297">
    <property type="entry name" value="Lipoprotein_repeat"/>
</dbReference>
<name>A0A135HVC6_9HYPH</name>
<keyword evidence="1" id="KW-0732">Signal</keyword>
<feature type="signal peptide" evidence="1">
    <location>
        <begin position="1"/>
        <end position="34"/>
    </location>
</feature>
<comment type="caution">
    <text evidence="2">The sequence shown here is derived from an EMBL/GenBank/DDBJ whole genome shotgun (WGS) entry which is preliminary data.</text>
</comment>
<evidence type="ECO:0000313" key="3">
    <source>
        <dbReference type="Proteomes" id="UP000070107"/>
    </source>
</evidence>
<dbReference type="Proteomes" id="UP000070107">
    <property type="component" value="Unassembled WGS sequence"/>
</dbReference>
<dbReference type="STRING" id="1494590.ATN84_25405"/>
<organism evidence="2 3">
    <name type="scientific">Paramesorhizobium deserti</name>
    <dbReference type="NCBI Taxonomy" id="1494590"/>
    <lineage>
        <taxon>Bacteria</taxon>
        <taxon>Pseudomonadati</taxon>
        <taxon>Pseudomonadota</taxon>
        <taxon>Alphaproteobacteria</taxon>
        <taxon>Hyphomicrobiales</taxon>
        <taxon>Phyllobacteriaceae</taxon>
        <taxon>Paramesorhizobium</taxon>
    </lineage>
</organism>
<keyword evidence="3" id="KW-1185">Reference proteome</keyword>
<dbReference type="Pfam" id="PF03640">
    <property type="entry name" value="Lipoprotein_15"/>
    <property type="match status" value="2"/>
</dbReference>
<dbReference type="GO" id="GO:0043448">
    <property type="term" value="P:alkane catabolic process"/>
    <property type="evidence" value="ECO:0007669"/>
    <property type="project" value="TreeGrafter"/>
</dbReference>
<dbReference type="AlphaFoldDB" id="A0A135HVC6"/>
<dbReference type="InterPro" id="IPR014558">
    <property type="entry name" value="UCP029720"/>
</dbReference>
<evidence type="ECO:0008006" key="4">
    <source>
        <dbReference type="Google" id="ProtNLM"/>
    </source>
</evidence>
<dbReference type="PIRSF" id="PIRSF029720">
    <property type="entry name" value="UCP029720"/>
    <property type="match status" value="1"/>
</dbReference>
<dbReference type="PANTHER" id="PTHR39335">
    <property type="entry name" value="BLL4220 PROTEIN"/>
    <property type="match status" value="1"/>
</dbReference>
<accession>A0A135HVC6</accession>
<gene>
    <name evidence="2" type="ORF">ATN84_25405</name>
</gene>